<dbReference type="AlphaFoldDB" id="A0A7J5TRR7"/>
<dbReference type="Proteomes" id="UP000488299">
    <property type="component" value="Unassembled WGS sequence"/>
</dbReference>
<proteinExistence type="predicted"/>
<comment type="caution">
    <text evidence="1">The sequence shown here is derived from an EMBL/GenBank/DDBJ whole genome shotgun (WGS) entry which is preliminary data.</text>
</comment>
<protein>
    <submittedName>
        <fullName evidence="1">Uncharacterized protein</fullName>
    </submittedName>
</protein>
<name>A0A7J5TRR7_9BACT</name>
<keyword evidence="2" id="KW-1185">Reference proteome</keyword>
<organism evidence="1 2">
    <name type="scientific">Rudanella paleaurantiibacter</name>
    <dbReference type="NCBI Taxonomy" id="2614655"/>
    <lineage>
        <taxon>Bacteria</taxon>
        <taxon>Pseudomonadati</taxon>
        <taxon>Bacteroidota</taxon>
        <taxon>Cytophagia</taxon>
        <taxon>Cytophagales</taxon>
        <taxon>Cytophagaceae</taxon>
        <taxon>Rudanella</taxon>
    </lineage>
</organism>
<evidence type="ECO:0000313" key="2">
    <source>
        <dbReference type="Proteomes" id="UP000488299"/>
    </source>
</evidence>
<dbReference type="RefSeq" id="WP_152127350.1">
    <property type="nucleotide sequence ID" value="NZ_WELI01000024.1"/>
</dbReference>
<dbReference type="EMBL" id="WELI01000024">
    <property type="protein sequence ID" value="KAB7725382.1"/>
    <property type="molecule type" value="Genomic_DNA"/>
</dbReference>
<evidence type="ECO:0000313" key="1">
    <source>
        <dbReference type="EMBL" id="KAB7725382.1"/>
    </source>
</evidence>
<reference evidence="1 2" key="1">
    <citation type="submission" date="2019-10" db="EMBL/GenBank/DDBJ databases">
        <title>Rudanella paleaurantiibacter sp. nov., isolated from sludge.</title>
        <authorList>
            <person name="Xu S.Q."/>
        </authorList>
    </citation>
    <scope>NUCLEOTIDE SEQUENCE [LARGE SCALE GENOMIC DNA]</scope>
    <source>
        <strain evidence="1 2">HX-22-17</strain>
    </source>
</reference>
<gene>
    <name evidence="1" type="ORF">F5984_26235</name>
</gene>
<sequence>MPIVRDTLHRQGVLLTVASRIAWPLVKMLRPDKHDLIDVLFSGRRDLNNDHRTDHLFTLRCGPYDGNKRGLLVLLSRTGSDYIAFTTEPAWGQDVTGALPDLDQVRVSPKTLRPYFTRNNRQFPFTKL</sequence>
<accession>A0A7J5TRR7</accession>